<comment type="caution">
    <text evidence="3">The sequence shown here is derived from an EMBL/GenBank/DDBJ whole genome shotgun (WGS) entry which is preliminary data.</text>
</comment>
<dbReference type="RefSeq" id="WP_079414557.1">
    <property type="nucleotide sequence ID" value="NZ_MBTG01000018.1"/>
</dbReference>
<evidence type="ECO:0008006" key="5">
    <source>
        <dbReference type="Google" id="ProtNLM"/>
    </source>
</evidence>
<feature type="transmembrane region" description="Helical" evidence="2">
    <location>
        <begin position="95"/>
        <end position="111"/>
    </location>
</feature>
<organism evidence="3 4">
    <name type="scientific">Paenibacillus ferrarius</name>
    <dbReference type="NCBI Taxonomy" id="1469647"/>
    <lineage>
        <taxon>Bacteria</taxon>
        <taxon>Bacillati</taxon>
        <taxon>Bacillota</taxon>
        <taxon>Bacilli</taxon>
        <taxon>Bacillales</taxon>
        <taxon>Paenibacillaceae</taxon>
        <taxon>Paenibacillus</taxon>
    </lineage>
</organism>
<gene>
    <name evidence="3" type="ORF">BC351_29630</name>
</gene>
<evidence type="ECO:0000313" key="3">
    <source>
        <dbReference type="EMBL" id="OPH56051.1"/>
    </source>
</evidence>
<keyword evidence="4" id="KW-1185">Reference proteome</keyword>
<keyword evidence="2" id="KW-0812">Transmembrane</keyword>
<dbReference type="STRING" id="1469647.BC351_29630"/>
<feature type="transmembrane region" description="Helical" evidence="2">
    <location>
        <begin position="13"/>
        <end position="31"/>
    </location>
</feature>
<keyword evidence="2" id="KW-0472">Membrane</keyword>
<keyword evidence="1" id="KW-0175">Coiled coil</keyword>
<proteinExistence type="predicted"/>
<dbReference type="EMBL" id="MBTG01000018">
    <property type="protein sequence ID" value="OPH56051.1"/>
    <property type="molecule type" value="Genomic_DNA"/>
</dbReference>
<evidence type="ECO:0000256" key="1">
    <source>
        <dbReference type="SAM" id="Coils"/>
    </source>
</evidence>
<dbReference type="AlphaFoldDB" id="A0A1V4HH98"/>
<protein>
    <recommendedName>
        <fullName evidence="5">Type II secretion system protein GspF domain-containing protein</fullName>
    </recommendedName>
</protein>
<feature type="transmembrane region" description="Helical" evidence="2">
    <location>
        <begin position="123"/>
        <end position="144"/>
    </location>
</feature>
<keyword evidence="2" id="KW-1133">Transmembrane helix</keyword>
<evidence type="ECO:0000313" key="4">
    <source>
        <dbReference type="Proteomes" id="UP000190626"/>
    </source>
</evidence>
<feature type="transmembrane region" description="Helical" evidence="2">
    <location>
        <begin position="266"/>
        <end position="288"/>
    </location>
</feature>
<dbReference type="OrthoDB" id="2567755at2"/>
<dbReference type="Proteomes" id="UP000190626">
    <property type="component" value="Unassembled WGS sequence"/>
</dbReference>
<name>A0A1V4HH98_9BACL</name>
<feature type="coiled-coil region" evidence="1">
    <location>
        <begin position="232"/>
        <end position="259"/>
    </location>
</feature>
<evidence type="ECO:0000256" key="2">
    <source>
        <dbReference type="SAM" id="Phobius"/>
    </source>
</evidence>
<sequence>MIFDSNQMTVIQVVSNVLLFLFFMTVIYHALKLLPVRTKRWRSLRVKKMLQETELPSWLISLMGMQTKAVEEKRQLLLGCGIWLNAALYEGGRRMLLGAAVLLGAVGYLALQYPVFTFHLQPMYILVGAACVGIFLFFDTNVLAQLKEKRAHRIVREIYIISHHLLYYNDSQLNLHAKLTLCAPQTRSIRTHFQMLLNEWYQGSEAAIKQFRARLGTDEAHSFAETLNALRLNEHESYYELLKQRIQDYKEKMELVRDSRKETVSYLLFVLAGLPILNTFRVFMYPWIAEGQRLFDTIN</sequence>
<reference evidence="4" key="1">
    <citation type="submission" date="2016-07" db="EMBL/GenBank/DDBJ databases">
        <authorList>
            <person name="Florea S."/>
            <person name="Webb J.S."/>
            <person name="Jaromczyk J."/>
            <person name="Schardl C.L."/>
        </authorList>
    </citation>
    <scope>NUCLEOTIDE SEQUENCE [LARGE SCALE GENOMIC DNA]</scope>
    <source>
        <strain evidence="4">CY1</strain>
    </source>
</reference>
<accession>A0A1V4HH98</accession>